<comment type="caution">
    <text evidence="1">The sequence shown here is derived from an EMBL/GenBank/DDBJ whole genome shotgun (WGS) entry which is preliminary data.</text>
</comment>
<dbReference type="EMBL" id="JAJSPL020000059">
    <property type="protein sequence ID" value="KAK7731012.1"/>
    <property type="molecule type" value="Genomic_DNA"/>
</dbReference>
<gene>
    <name evidence="1" type="ORF">SLS53_008883</name>
</gene>
<protein>
    <submittedName>
        <fullName evidence="1">Uncharacterized protein</fullName>
    </submittedName>
</protein>
<evidence type="ECO:0000313" key="2">
    <source>
        <dbReference type="Proteomes" id="UP001320245"/>
    </source>
</evidence>
<dbReference type="AlphaFoldDB" id="A0AAN9YCL4"/>
<keyword evidence="2" id="KW-1185">Reference proteome</keyword>
<reference evidence="1 2" key="1">
    <citation type="journal article" date="2023" name="PLoS ONE">
        <title>Cytospora paraplurivora sp. nov. isolated from orchards with fruit tree decline syndrome in Ontario, Canada.</title>
        <authorList>
            <person name="Ilyukhin E."/>
            <person name="Nguyen H.D.T."/>
            <person name="Castle A.J."/>
            <person name="Ellouze W."/>
        </authorList>
    </citation>
    <scope>NUCLEOTIDE SEQUENCE [LARGE SCALE GENOMIC DNA]</scope>
    <source>
        <strain evidence="1 2">FDS-564</strain>
    </source>
</reference>
<proteinExistence type="predicted"/>
<sequence>MQLSATEEDARKHGIKPGYNLEHWDPREAPFVLCGSVYDANSLGKAIFDTTVAVCGDKTDPVAKAAGELWLLLIHFAGCYKRAMEALDMVQNPLEMGKIETYIHYGFGEMKKLDKLLQECDEITRRALEEGESGMELVKNLFSHSRVSELTGRSMQSLRSWQSGFDAICEPILKKHGKELNLPGRDAQDANSTR</sequence>
<organism evidence="1 2">
    <name type="scientific">Cytospora paraplurivora</name>
    <dbReference type="NCBI Taxonomy" id="2898453"/>
    <lineage>
        <taxon>Eukaryota</taxon>
        <taxon>Fungi</taxon>
        <taxon>Dikarya</taxon>
        <taxon>Ascomycota</taxon>
        <taxon>Pezizomycotina</taxon>
        <taxon>Sordariomycetes</taxon>
        <taxon>Sordariomycetidae</taxon>
        <taxon>Diaporthales</taxon>
        <taxon>Cytosporaceae</taxon>
        <taxon>Cytospora</taxon>
    </lineage>
</organism>
<dbReference type="Proteomes" id="UP001320245">
    <property type="component" value="Unassembled WGS sequence"/>
</dbReference>
<name>A0AAN9YCL4_9PEZI</name>
<accession>A0AAN9YCL4</accession>
<evidence type="ECO:0000313" key="1">
    <source>
        <dbReference type="EMBL" id="KAK7731012.1"/>
    </source>
</evidence>